<dbReference type="InterPro" id="IPR038899">
    <property type="entry name" value="METTL22"/>
</dbReference>
<accession>A0ABD0M5W0</accession>
<dbReference type="PANTHER" id="PTHR23108">
    <property type="entry name" value="METHYLTRANSFERASE-RELATED"/>
    <property type="match status" value="1"/>
</dbReference>
<dbReference type="AlphaFoldDB" id="A0ABD0M5W0"/>
<protein>
    <recommendedName>
        <fullName evidence="3">Methyltransferase-like protein 22</fullName>
    </recommendedName>
</protein>
<dbReference type="EMBL" id="JACVVK020000004">
    <property type="protein sequence ID" value="KAK7507134.1"/>
    <property type="molecule type" value="Genomic_DNA"/>
</dbReference>
<sequence>MERNAGKVLSDVHMLLQGETASVCGSELTVSRFFFQIPKPLEKHFLGQPVGGECRQADQTTFTDTSTLTQSPSAQRACLKNADDVSQETCGEFDQDGDLVLQRPPPAVMDKRAVVTIVHAMATDLEDVGQQVWLGALLLCDFLLHTTGLMEGAVVLDLGADHGDGILRLAQQNFHSNGSLPLKAKFCVRELNWMAEDPLSIDHHGQAENEESFRLTATDLKTLQQCEVLLAAEVVYDQDLTDAFFRILYAILAAPPAKVVYMTVEKRQVFTTSALDIVSPAYTHFRENLADLSSVDEGPVRFVCSQVDTSFPQYFQYQRTKELELWKIETLFPNG</sequence>
<evidence type="ECO:0008006" key="3">
    <source>
        <dbReference type="Google" id="ProtNLM"/>
    </source>
</evidence>
<evidence type="ECO:0000313" key="2">
    <source>
        <dbReference type="Proteomes" id="UP001519460"/>
    </source>
</evidence>
<keyword evidence="2" id="KW-1185">Reference proteome</keyword>
<proteinExistence type="predicted"/>
<evidence type="ECO:0000313" key="1">
    <source>
        <dbReference type="EMBL" id="KAK7507134.1"/>
    </source>
</evidence>
<name>A0ABD0M5W0_9CAEN</name>
<dbReference type="InterPro" id="IPR029063">
    <property type="entry name" value="SAM-dependent_MTases_sf"/>
</dbReference>
<organism evidence="1 2">
    <name type="scientific">Batillaria attramentaria</name>
    <dbReference type="NCBI Taxonomy" id="370345"/>
    <lineage>
        <taxon>Eukaryota</taxon>
        <taxon>Metazoa</taxon>
        <taxon>Spiralia</taxon>
        <taxon>Lophotrochozoa</taxon>
        <taxon>Mollusca</taxon>
        <taxon>Gastropoda</taxon>
        <taxon>Caenogastropoda</taxon>
        <taxon>Sorbeoconcha</taxon>
        <taxon>Cerithioidea</taxon>
        <taxon>Batillariidae</taxon>
        <taxon>Batillaria</taxon>
    </lineage>
</organism>
<gene>
    <name evidence="1" type="ORF">BaRGS_00001069</name>
</gene>
<comment type="caution">
    <text evidence="1">The sequence shown here is derived from an EMBL/GenBank/DDBJ whole genome shotgun (WGS) entry which is preliminary data.</text>
</comment>
<dbReference type="PANTHER" id="PTHR23108:SF0">
    <property type="entry name" value="METHYLTRANSFERASE-LIKE PROTEIN 22"/>
    <property type="match status" value="1"/>
</dbReference>
<dbReference type="Gene3D" id="3.40.50.150">
    <property type="entry name" value="Vaccinia Virus protein VP39"/>
    <property type="match status" value="1"/>
</dbReference>
<reference evidence="1 2" key="1">
    <citation type="journal article" date="2023" name="Sci. Data">
        <title>Genome assembly of the Korean intertidal mud-creeper Batillaria attramentaria.</title>
        <authorList>
            <person name="Patra A.K."/>
            <person name="Ho P.T."/>
            <person name="Jun S."/>
            <person name="Lee S.J."/>
            <person name="Kim Y."/>
            <person name="Won Y.J."/>
        </authorList>
    </citation>
    <scope>NUCLEOTIDE SEQUENCE [LARGE SCALE GENOMIC DNA]</scope>
    <source>
        <strain evidence="1">Wonlab-2016</strain>
    </source>
</reference>
<dbReference type="Proteomes" id="UP001519460">
    <property type="component" value="Unassembled WGS sequence"/>
</dbReference>